<dbReference type="Gene3D" id="2.40.10.220">
    <property type="entry name" value="predicted glycosyltransferase like domains"/>
    <property type="match status" value="1"/>
</dbReference>
<dbReference type="Pfam" id="PF07238">
    <property type="entry name" value="PilZ"/>
    <property type="match status" value="2"/>
</dbReference>
<dbReference type="Proteomes" id="UP000245916">
    <property type="component" value="Unassembled WGS sequence"/>
</dbReference>
<protein>
    <recommendedName>
        <fullName evidence="1">PilZ domain-containing protein</fullName>
    </recommendedName>
</protein>
<dbReference type="EMBL" id="QFFF01000001">
    <property type="protein sequence ID" value="PWG01908.1"/>
    <property type="molecule type" value="Genomic_DNA"/>
</dbReference>
<evidence type="ECO:0000259" key="1">
    <source>
        <dbReference type="Pfam" id="PF07238"/>
    </source>
</evidence>
<comment type="caution">
    <text evidence="2">The sequence shown here is derived from an EMBL/GenBank/DDBJ whole genome shotgun (WGS) entry which is preliminary data.</text>
</comment>
<feature type="domain" description="PilZ" evidence="1">
    <location>
        <begin position="30"/>
        <end position="113"/>
    </location>
</feature>
<reference evidence="2 3" key="1">
    <citation type="submission" date="2018-05" db="EMBL/GenBank/DDBJ databases">
        <title>Genome of Sphingosinicella humi QZX222.</title>
        <authorList>
            <person name="Qiao Z."/>
            <person name="Wang G."/>
        </authorList>
    </citation>
    <scope>NUCLEOTIDE SEQUENCE [LARGE SCALE GENOMIC DNA]</scope>
    <source>
        <strain evidence="2 3">QZX222</strain>
    </source>
</reference>
<dbReference type="GO" id="GO:0035438">
    <property type="term" value="F:cyclic-di-GMP binding"/>
    <property type="evidence" value="ECO:0007669"/>
    <property type="project" value="InterPro"/>
</dbReference>
<dbReference type="InterPro" id="IPR009875">
    <property type="entry name" value="PilZ_domain"/>
</dbReference>
<accession>A0A2U2J0Q4</accession>
<keyword evidence="3" id="KW-1185">Reference proteome</keyword>
<sequence>MPTEGMLLMTSALEETTFSFSRDVPARPPERRREARYLTILRVGTLIVDGRRELCLIRNISAGGLMAHVYSTFEEGQRLSVELKTNDQVSGSVTWCDGSNIGVGFDEPIDVEELLTVEPVLPNGWKPRLPRVEIDRLATLRVGAAIHWVNTRDISQGGIKIETDQPLEPGQEVVLSLEKFRPIPGAVRWYQDGFAGIAFNQVIPFRELMIWLKES</sequence>
<evidence type="ECO:0000313" key="2">
    <source>
        <dbReference type="EMBL" id="PWG01908.1"/>
    </source>
</evidence>
<dbReference type="AlphaFoldDB" id="A0A2U2J0Q4"/>
<name>A0A2U2J0Q4_9SPHN</name>
<gene>
    <name evidence="2" type="ORF">DF286_02735</name>
</gene>
<proteinExistence type="predicted"/>
<dbReference type="SUPFAM" id="SSF141371">
    <property type="entry name" value="PilZ domain-like"/>
    <property type="match status" value="2"/>
</dbReference>
<feature type="domain" description="PilZ" evidence="1">
    <location>
        <begin position="130"/>
        <end position="199"/>
    </location>
</feature>
<evidence type="ECO:0000313" key="3">
    <source>
        <dbReference type="Proteomes" id="UP000245916"/>
    </source>
</evidence>
<organism evidence="2 3">
    <name type="scientific">Allosphingosinicella humi</name>
    <dbReference type="NCBI Taxonomy" id="2068657"/>
    <lineage>
        <taxon>Bacteria</taxon>
        <taxon>Pseudomonadati</taxon>
        <taxon>Pseudomonadota</taxon>
        <taxon>Alphaproteobacteria</taxon>
        <taxon>Sphingomonadales</taxon>
        <taxon>Sphingomonadaceae</taxon>
        <taxon>Allosphingosinicella</taxon>
    </lineage>
</organism>